<dbReference type="GeneID" id="18935394"/>
<evidence type="ECO:0000256" key="1">
    <source>
        <dbReference type="ARBA" id="ARBA00022527"/>
    </source>
</evidence>
<dbReference type="HOGENOM" id="CLU_821540_0_0_1"/>
<evidence type="ECO:0000256" key="3">
    <source>
        <dbReference type="ARBA" id="ARBA00022777"/>
    </source>
</evidence>
<dbReference type="AlphaFoldDB" id="F4RVD2"/>
<dbReference type="GO" id="GO:0005524">
    <property type="term" value="F:ATP binding"/>
    <property type="evidence" value="ECO:0007669"/>
    <property type="project" value="InterPro"/>
</dbReference>
<dbReference type="VEuPathDB" id="FungiDB:MELLADRAFT_89996"/>
<reference evidence="6" key="1">
    <citation type="journal article" date="2011" name="Proc. Natl. Acad. Sci. U.S.A.">
        <title>Obligate biotrophy features unraveled by the genomic analysis of rust fungi.</title>
        <authorList>
            <person name="Duplessis S."/>
            <person name="Cuomo C.A."/>
            <person name="Lin Y.-C."/>
            <person name="Aerts A."/>
            <person name="Tisserant E."/>
            <person name="Veneault-Fourrey C."/>
            <person name="Joly D.L."/>
            <person name="Hacquard S."/>
            <person name="Amselem J."/>
            <person name="Cantarel B.L."/>
            <person name="Chiu R."/>
            <person name="Coutinho P.M."/>
            <person name="Feau N."/>
            <person name="Field M."/>
            <person name="Frey P."/>
            <person name="Gelhaye E."/>
            <person name="Goldberg J."/>
            <person name="Grabherr M.G."/>
            <person name="Kodira C.D."/>
            <person name="Kohler A."/>
            <person name="Kuees U."/>
            <person name="Lindquist E.A."/>
            <person name="Lucas S.M."/>
            <person name="Mago R."/>
            <person name="Mauceli E."/>
            <person name="Morin E."/>
            <person name="Murat C."/>
            <person name="Pangilinan J.L."/>
            <person name="Park R."/>
            <person name="Pearson M."/>
            <person name="Quesneville H."/>
            <person name="Rouhier N."/>
            <person name="Sakthikumar S."/>
            <person name="Salamov A.A."/>
            <person name="Schmutz J."/>
            <person name="Selles B."/>
            <person name="Shapiro H."/>
            <person name="Tanguay P."/>
            <person name="Tuskan G.A."/>
            <person name="Henrissat B."/>
            <person name="Van de Peer Y."/>
            <person name="Rouze P."/>
            <person name="Ellis J.G."/>
            <person name="Dodds P.N."/>
            <person name="Schein J.E."/>
            <person name="Zhong S."/>
            <person name="Hamelin R.C."/>
            <person name="Grigoriev I.V."/>
            <person name="Szabo L.J."/>
            <person name="Martin F."/>
        </authorList>
    </citation>
    <scope>NUCLEOTIDE SEQUENCE [LARGE SCALE GENOMIC DNA]</scope>
    <source>
        <strain evidence="6">98AG31 / pathotype 3-4-7</strain>
    </source>
</reference>
<accession>F4RVD2</accession>
<evidence type="ECO:0000313" key="6">
    <source>
        <dbReference type="Proteomes" id="UP000001072"/>
    </source>
</evidence>
<dbReference type="Gene3D" id="3.20.200.10">
    <property type="entry name" value="MHCK/EF2 kinase"/>
    <property type="match status" value="1"/>
</dbReference>
<protein>
    <recommendedName>
        <fullName evidence="4">Alpha-type protein kinase domain-containing protein</fullName>
    </recommendedName>
</protein>
<dbReference type="OrthoDB" id="2515484at2759"/>
<dbReference type="InParanoid" id="F4RVD2"/>
<gene>
    <name evidence="5" type="ORF">MELLADRAFT_89996</name>
</gene>
<dbReference type="EMBL" id="GL883123">
    <property type="protein sequence ID" value="EGG03602.1"/>
    <property type="molecule type" value="Genomic_DNA"/>
</dbReference>
<feature type="domain" description="Alpha-type protein kinase" evidence="4">
    <location>
        <begin position="97"/>
        <end position="326"/>
    </location>
</feature>
<dbReference type="RefSeq" id="XP_007413049.1">
    <property type="nucleotide sequence ID" value="XM_007412987.1"/>
</dbReference>
<evidence type="ECO:0000313" key="5">
    <source>
        <dbReference type="EMBL" id="EGG03602.1"/>
    </source>
</evidence>
<dbReference type="InterPro" id="IPR004166">
    <property type="entry name" value="a-kinase_dom"/>
</dbReference>
<dbReference type="InterPro" id="IPR011009">
    <property type="entry name" value="Kinase-like_dom_sf"/>
</dbReference>
<name>F4RVD2_MELLP</name>
<evidence type="ECO:0000259" key="4">
    <source>
        <dbReference type="PROSITE" id="PS51158"/>
    </source>
</evidence>
<dbReference type="KEGG" id="mlr:MELLADRAFT_89996"/>
<sequence length="337" mass="38218">MLFNIPNNRPMAVTTMTRLDYGHAPYLTQSLSDRSKRAVKRHFLTTHSTGNTGCHGVFGVPVLPPIVANNDIRGALGAQALNLPLIPKKSNAMVTLRQDVHTQHFHYDSNHVKVIMGPTIVNSWDYSTYSAQMDCPGGHLDIELREMTADPDVTPAESAGQYQRLVQQDYYAATLLELFKNKMKRHAPHLTVPEANLVAMTRFVESHVLCRRDANTRNDKTYLLQAPINVLHLRTATSTTSFEPPEHEGNSPMEDFLYAFTHFTYEHHNRRALLYGFQATENTIYSSVLLDRDFKWHAERSSTPLKYFAEEHECHSLCKRLGLKAPVLPCINGLHIQ</sequence>
<evidence type="ECO:0000256" key="2">
    <source>
        <dbReference type="ARBA" id="ARBA00022679"/>
    </source>
</evidence>
<proteinExistence type="predicted"/>
<keyword evidence="2" id="KW-0808">Transferase</keyword>
<keyword evidence="6" id="KW-1185">Reference proteome</keyword>
<keyword evidence="1" id="KW-0723">Serine/threonine-protein kinase</keyword>
<dbReference type="Pfam" id="PF02816">
    <property type="entry name" value="Alpha_kinase"/>
    <property type="match status" value="1"/>
</dbReference>
<dbReference type="PROSITE" id="PS51158">
    <property type="entry name" value="ALPHA_KINASE"/>
    <property type="match status" value="1"/>
</dbReference>
<dbReference type="SUPFAM" id="SSF56112">
    <property type="entry name" value="Protein kinase-like (PK-like)"/>
    <property type="match status" value="1"/>
</dbReference>
<dbReference type="Proteomes" id="UP000001072">
    <property type="component" value="Unassembled WGS sequence"/>
</dbReference>
<organism evidence="6">
    <name type="scientific">Melampsora larici-populina (strain 98AG31 / pathotype 3-4-7)</name>
    <name type="common">Poplar leaf rust fungus</name>
    <dbReference type="NCBI Taxonomy" id="747676"/>
    <lineage>
        <taxon>Eukaryota</taxon>
        <taxon>Fungi</taxon>
        <taxon>Dikarya</taxon>
        <taxon>Basidiomycota</taxon>
        <taxon>Pucciniomycotina</taxon>
        <taxon>Pucciniomycetes</taxon>
        <taxon>Pucciniales</taxon>
        <taxon>Melampsoraceae</taxon>
        <taxon>Melampsora</taxon>
    </lineage>
</organism>
<dbReference type="GO" id="GO:0004674">
    <property type="term" value="F:protein serine/threonine kinase activity"/>
    <property type="evidence" value="ECO:0007669"/>
    <property type="project" value="UniProtKB-KW"/>
</dbReference>
<keyword evidence="3" id="KW-0418">Kinase</keyword>